<accession>C5ME30</accession>
<dbReference type="Proteomes" id="UP000002037">
    <property type="component" value="Unassembled WGS sequence"/>
</dbReference>
<dbReference type="AlphaFoldDB" id="C5ME30"/>
<evidence type="ECO:0000256" key="1">
    <source>
        <dbReference type="SAM" id="Phobius"/>
    </source>
</evidence>
<reference evidence="2 3" key="1">
    <citation type="journal article" date="2009" name="Nature">
        <title>Evolution of pathogenicity and sexual reproduction in eight Candida genomes.</title>
        <authorList>
            <person name="Butler G."/>
            <person name="Rasmussen M.D."/>
            <person name="Lin M.F."/>
            <person name="Santos M.A."/>
            <person name="Sakthikumar S."/>
            <person name="Munro C.A."/>
            <person name="Rheinbay E."/>
            <person name="Grabherr M."/>
            <person name="Forche A."/>
            <person name="Reedy J.L."/>
            <person name="Agrafioti I."/>
            <person name="Arnaud M.B."/>
            <person name="Bates S."/>
            <person name="Brown A.J."/>
            <person name="Brunke S."/>
            <person name="Costanzo M.C."/>
            <person name="Fitzpatrick D.A."/>
            <person name="de Groot P.W."/>
            <person name="Harris D."/>
            <person name="Hoyer L.L."/>
            <person name="Hube B."/>
            <person name="Klis F.M."/>
            <person name="Kodira C."/>
            <person name="Lennard N."/>
            <person name="Logue M.E."/>
            <person name="Martin R."/>
            <person name="Neiman A.M."/>
            <person name="Nikolaou E."/>
            <person name="Quail M.A."/>
            <person name="Quinn J."/>
            <person name="Santos M.C."/>
            <person name="Schmitzberger F.F."/>
            <person name="Sherlock G."/>
            <person name="Shah P."/>
            <person name="Silverstein K.A."/>
            <person name="Skrzypek M.S."/>
            <person name="Soll D."/>
            <person name="Staggs R."/>
            <person name="Stansfield I."/>
            <person name="Stumpf M.P."/>
            <person name="Sudbery P.E."/>
            <person name="Srikantha T."/>
            <person name="Zeng Q."/>
            <person name="Berman J."/>
            <person name="Berriman M."/>
            <person name="Heitman J."/>
            <person name="Gow N.A."/>
            <person name="Lorenz M.C."/>
            <person name="Birren B.W."/>
            <person name="Kellis M."/>
            <person name="Cuomo C.A."/>
        </authorList>
    </citation>
    <scope>NUCLEOTIDE SEQUENCE [LARGE SCALE GENOMIC DNA]</scope>
    <source>
        <strain evidence="3">ATCC MYA-3404 / T1</strain>
    </source>
</reference>
<dbReference type="RefSeq" id="XP_002550025.1">
    <property type="nucleotide sequence ID" value="XM_002549979.1"/>
</dbReference>
<keyword evidence="1" id="KW-0472">Membrane</keyword>
<dbReference type="GeneID" id="8296743"/>
<evidence type="ECO:0000313" key="3">
    <source>
        <dbReference type="Proteomes" id="UP000002037"/>
    </source>
</evidence>
<gene>
    <name evidence="2" type="ORF">CTRG_04322</name>
</gene>
<dbReference type="OrthoDB" id="4089884at2759"/>
<dbReference type="VEuPathDB" id="FungiDB:CTRG_04322"/>
<dbReference type="EMBL" id="GG692400">
    <property type="protein sequence ID" value="EER31540.1"/>
    <property type="molecule type" value="Genomic_DNA"/>
</dbReference>
<keyword evidence="1" id="KW-0812">Transmembrane</keyword>
<evidence type="ECO:0000313" key="2">
    <source>
        <dbReference type="EMBL" id="EER31540.1"/>
    </source>
</evidence>
<proteinExistence type="predicted"/>
<keyword evidence="3" id="KW-1185">Reference proteome</keyword>
<feature type="transmembrane region" description="Helical" evidence="1">
    <location>
        <begin position="66"/>
        <end position="87"/>
    </location>
</feature>
<organism evidence="2 3">
    <name type="scientific">Candida tropicalis (strain ATCC MYA-3404 / T1)</name>
    <name type="common">Yeast</name>
    <dbReference type="NCBI Taxonomy" id="294747"/>
    <lineage>
        <taxon>Eukaryota</taxon>
        <taxon>Fungi</taxon>
        <taxon>Dikarya</taxon>
        <taxon>Ascomycota</taxon>
        <taxon>Saccharomycotina</taxon>
        <taxon>Pichiomycetes</taxon>
        <taxon>Debaryomycetaceae</taxon>
        <taxon>Candida/Lodderomyces clade</taxon>
        <taxon>Candida</taxon>
    </lineage>
</organism>
<sequence length="124" mass="14115">MLRTALGSSKHSTAFRRAMAKEISPLRSYSVEQQTQQPISRLTTTKKYLKNLQTENSKESEKMLKIFRKAGALSIVAVLGSLGYAVYEQNFKDSGNTEKILNREQLVDMPIDLSQDIRYQKRGD</sequence>
<dbReference type="HOGENOM" id="CLU_1959278_0_0_1"/>
<protein>
    <submittedName>
        <fullName evidence="2">Uncharacterized protein</fullName>
    </submittedName>
</protein>
<name>C5ME30_CANTT</name>
<dbReference type="KEGG" id="ctp:CTRG_04322"/>
<keyword evidence="1" id="KW-1133">Transmembrane helix</keyword>